<evidence type="ECO:0000313" key="2">
    <source>
        <dbReference type="Proteomes" id="UP000053732"/>
    </source>
</evidence>
<dbReference type="EMBL" id="HG793137">
    <property type="protein sequence ID" value="CRL20425.1"/>
    <property type="molecule type" value="Genomic_DNA"/>
</dbReference>
<name>A0A0G4P280_PENC3</name>
<dbReference type="Proteomes" id="UP000053732">
    <property type="component" value="Unassembled WGS sequence"/>
</dbReference>
<reference evidence="1 2" key="1">
    <citation type="journal article" date="2014" name="Nat. Commun.">
        <title>Multiple recent horizontal transfers of a large genomic region in cheese making fungi.</title>
        <authorList>
            <person name="Cheeseman K."/>
            <person name="Ropars J."/>
            <person name="Renault P."/>
            <person name="Dupont J."/>
            <person name="Gouzy J."/>
            <person name="Branca A."/>
            <person name="Abraham A.L."/>
            <person name="Ceppi M."/>
            <person name="Conseiller E."/>
            <person name="Debuchy R."/>
            <person name="Malagnac F."/>
            <person name="Goarin A."/>
            <person name="Silar P."/>
            <person name="Lacoste S."/>
            <person name="Sallet E."/>
            <person name="Bensimon A."/>
            <person name="Giraud T."/>
            <person name="Brygoo Y."/>
        </authorList>
    </citation>
    <scope>NUCLEOTIDE SEQUENCE [LARGE SCALE GENOMIC DNA]</scope>
    <source>
        <strain evidence="2">FM 013</strain>
    </source>
</reference>
<accession>A0A0G4P280</accession>
<evidence type="ECO:0000313" key="1">
    <source>
        <dbReference type="EMBL" id="CRL20425.1"/>
    </source>
</evidence>
<gene>
    <name evidence="1" type="ORF">PCAMFM013_S004g000365</name>
</gene>
<dbReference type="AlphaFoldDB" id="A0A0G4P280"/>
<organism evidence="1 2">
    <name type="scientific">Penicillium camemberti (strain FM 013)</name>
    <dbReference type="NCBI Taxonomy" id="1429867"/>
    <lineage>
        <taxon>Eukaryota</taxon>
        <taxon>Fungi</taxon>
        <taxon>Dikarya</taxon>
        <taxon>Ascomycota</taxon>
        <taxon>Pezizomycotina</taxon>
        <taxon>Eurotiomycetes</taxon>
        <taxon>Eurotiomycetidae</taxon>
        <taxon>Eurotiales</taxon>
        <taxon>Aspergillaceae</taxon>
        <taxon>Penicillium</taxon>
    </lineage>
</organism>
<sequence length="49" mass="5486">MFFKFGFTHGYRKSGGELEKLVGLSPNSPLQLSRIKAADQYSKVPNLEV</sequence>
<proteinExistence type="predicted"/>
<protein>
    <submittedName>
        <fullName evidence="1">Str. FM013</fullName>
    </submittedName>
</protein>
<keyword evidence="2" id="KW-1185">Reference proteome</keyword>